<dbReference type="EMBL" id="PQGE01000026">
    <property type="protein sequence ID" value="POP41526.1"/>
    <property type="molecule type" value="Genomic_DNA"/>
</dbReference>
<dbReference type="Proteomes" id="UP000237073">
    <property type="component" value="Unassembled WGS sequence"/>
</dbReference>
<comment type="caution">
    <text evidence="3">The sequence shown here is derived from an EMBL/GenBank/DDBJ whole genome shotgun (WGS) entry which is preliminary data.</text>
</comment>
<accession>A0A2P5GJL5</accession>
<feature type="transmembrane region" description="Helical" evidence="1">
    <location>
        <begin position="39"/>
        <end position="57"/>
    </location>
</feature>
<keyword evidence="1" id="KW-1133">Transmembrane helix</keyword>
<keyword evidence="1" id="KW-0812">Transmembrane</keyword>
<sequence>MTLKTNLFLGWFIGTTIFTCFTMGKYFAEQYFDGSQTPWVISSLVALIINWWGCGIIQHFTSISEQKSNTDHPDELKPQP</sequence>
<dbReference type="EMBL" id="PQGD01000022">
    <property type="protein sequence ID" value="POP43967.1"/>
    <property type="molecule type" value="Genomic_DNA"/>
</dbReference>
<feature type="transmembrane region" description="Helical" evidence="1">
    <location>
        <begin position="7"/>
        <end position="27"/>
    </location>
</feature>
<reference evidence="4 5" key="1">
    <citation type="submission" date="2018-01" db="EMBL/GenBank/DDBJ databases">
        <title>Superficieibacter electus gen. nov., sp. nov., an extended-spectrum beta-lactamase possessing member of the Enterobacteriaceae family, isolated from intensive care unit surfaces.</title>
        <authorList>
            <person name="Potter R.F."/>
            <person name="D'Souza A.W."/>
        </authorList>
    </citation>
    <scope>NUCLEOTIDE SEQUENCE [LARGE SCALE GENOMIC DNA]</scope>
    <source>
        <strain evidence="3 5">BP-1</strain>
        <strain evidence="2 4">BP-2</strain>
    </source>
</reference>
<evidence type="ECO:0000256" key="1">
    <source>
        <dbReference type="SAM" id="Phobius"/>
    </source>
</evidence>
<protein>
    <submittedName>
        <fullName evidence="3">Uncharacterized protein</fullName>
    </submittedName>
</protein>
<evidence type="ECO:0000313" key="4">
    <source>
        <dbReference type="Proteomes" id="UP000237073"/>
    </source>
</evidence>
<evidence type="ECO:0000313" key="5">
    <source>
        <dbReference type="Proteomes" id="UP000247005"/>
    </source>
</evidence>
<dbReference type="OrthoDB" id="6628968at2"/>
<proteinExistence type="predicted"/>
<organism evidence="3 5">
    <name type="scientific">Superficieibacter electus</name>
    <dbReference type="NCBI Taxonomy" id="2022662"/>
    <lineage>
        <taxon>Bacteria</taxon>
        <taxon>Pseudomonadati</taxon>
        <taxon>Pseudomonadota</taxon>
        <taxon>Gammaproteobacteria</taxon>
        <taxon>Enterobacterales</taxon>
        <taxon>Enterobacteriaceae</taxon>
        <taxon>Superficieibacter</taxon>
    </lineage>
</organism>
<gene>
    <name evidence="3" type="ORF">CHU32_22455</name>
    <name evidence="2" type="ORF">CHU33_22920</name>
</gene>
<keyword evidence="4" id="KW-1185">Reference proteome</keyword>
<evidence type="ECO:0000313" key="2">
    <source>
        <dbReference type="EMBL" id="POP41526.1"/>
    </source>
</evidence>
<dbReference type="Proteomes" id="UP000247005">
    <property type="component" value="Unassembled WGS sequence"/>
</dbReference>
<evidence type="ECO:0000313" key="3">
    <source>
        <dbReference type="EMBL" id="POP43967.1"/>
    </source>
</evidence>
<dbReference type="AlphaFoldDB" id="A0A2P5GJL5"/>
<dbReference type="RefSeq" id="WP_053090089.1">
    <property type="nucleotide sequence ID" value="NZ_PQGD01000022.1"/>
</dbReference>
<name>A0A2P5GJL5_9ENTR</name>
<keyword evidence="1" id="KW-0472">Membrane</keyword>